<dbReference type="EMBL" id="AEQN01000005">
    <property type="protein sequence ID" value="EFV02700.1"/>
    <property type="molecule type" value="Genomic_DNA"/>
</dbReference>
<evidence type="ECO:0008006" key="3">
    <source>
        <dbReference type="Google" id="ProtNLM"/>
    </source>
</evidence>
<evidence type="ECO:0000313" key="2">
    <source>
        <dbReference type="Proteomes" id="UP000004754"/>
    </source>
</evidence>
<sequence>MHASSSSSETTARTPALGFRRTLANGWHHFLTITRHKALVMRHCFCVGLYKQGLLHDLSKYSPSEFMTGVRFYTGTHSPNAESRHQTGISRAWLHHKGRNKHHFEYWIDMSLDGDHRLVGFRMPYRYVAEMFCDRLAASKIYRGAAYDPGHPWQYYHTGIEGSPYLHPKTHEELSRLLIMLRDEGEAATFAWLKRELRRRKRARNHYS</sequence>
<proteinExistence type="predicted"/>
<gene>
    <name evidence="1" type="ORF">HMP0721_0174</name>
</gene>
<keyword evidence="2" id="KW-1185">Reference proteome</keyword>
<dbReference type="Proteomes" id="UP000004754">
    <property type="component" value="Unassembled WGS sequence"/>
</dbReference>
<comment type="caution">
    <text evidence="1">The sequence shown here is derived from an EMBL/GenBank/DDBJ whole genome shotgun (WGS) entry which is preliminary data.</text>
</comment>
<dbReference type="HOGENOM" id="CLU_095585_0_0_9"/>
<protein>
    <recommendedName>
        <fullName evidence="3">Catalase</fullName>
    </recommendedName>
</protein>
<name>E6MDU1_9FIRM</name>
<dbReference type="InterPro" id="IPR043721">
    <property type="entry name" value="DUF5662"/>
</dbReference>
<organism evidence="1 2">
    <name type="scientific">Pseudoramibacter alactolyticus ATCC 23263</name>
    <dbReference type="NCBI Taxonomy" id="887929"/>
    <lineage>
        <taxon>Bacteria</taxon>
        <taxon>Bacillati</taxon>
        <taxon>Bacillota</taxon>
        <taxon>Clostridia</taxon>
        <taxon>Eubacteriales</taxon>
        <taxon>Eubacteriaceae</taxon>
        <taxon>Pseudoramibacter</taxon>
    </lineage>
</organism>
<reference evidence="1 2" key="1">
    <citation type="submission" date="2010-12" db="EMBL/GenBank/DDBJ databases">
        <authorList>
            <person name="Muzny D."/>
            <person name="Qin X."/>
            <person name="Deng J."/>
            <person name="Jiang H."/>
            <person name="Liu Y."/>
            <person name="Qu J."/>
            <person name="Song X.-Z."/>
            <person name="Zhang L."/>
            <person name="Thornton R."/>
            <person name="Coyle M."/>
            <person name="Francisco L."/>
            <person name="Jackson L."/>
            <person name="Javaid M."/>
            <person name="Korchina V."/>
            <person name="Kovar C."/>
            <person name="Mata R."/>
            <person name="Mathew T."/>
            <person name="Ngo R."/>
            <person name="Nguyen L."/>
            <person name="Nguyen N."/>
            <person name="Okwuonu G."/>
            <person name="Ongeri F."/>
            <person name="Pham C."/>
            <person name="Simmons D."/>
            <person name="Wilczek-Boney K."/>
            <person name="Hale W."/>
            <person name="Jakkamsetti A."/>
            <person name="Pham P."/>
            <person name="Ruth R."/>
            <person name="San Lucas F."/>
            <person name="Warren J."/>
            <person name="Zhang J."/>
            <person name="Zhao Z."/>
            <person name="Zhou C."/>
            <person name="Zhu D."/>
            <person name="Lee S."/>
            <person name="Bess C."/>
            <person name="Blankenburg K."/>
            <person name="Forbes L."/>
            <person name="Fu Q."/>
            <person name="Gubbala S."/>
            <person name="Hirani K."/>
            <person name="Jayaseelan J.C."/>
            <person name="Lara F."/>
            <person name="Munidasa M."/>
            <person name="Palculict T."/>
            <person name="Patil S."/>
            <person name="Pu L.-L."/>
            <person name="Saada N."/>
            <person name="Tang L."/>
            <person name="Weissenberger G."/>
            <person name="Zhu Y."/>
            <person name="Hemphill L."/>
            <person name="Shang Y."/>
            <person name="Youmans B."/>
            <person name="Ayvaz T."/>
            <person name="Ross M."/>
            <person name="Santibanez J."/>
            <person name="Aqrawi P."/>
            <person name="Gross S."/>
            <person name="Joshi V."/>
            <person name="Fowler G."/>
            <person name="Nazareth L."/>
            <person name="Reid J."/>
            <person name="Worley K."/>
            <person name="Petrosino J."/>
            <person name="Highlander S."/>
            <person name="Gibbs R."/>
        </authorList>
    </citation>
    <scope>NUCLEOTIDE SEQUENCE [LARGE SCALE GENOMIC DNA]</scope>
    <source>
        <strain evidence="1 2">ATCC 23263</strain>
    </source>
</reference>
<dbReference type="eggNOG" id="ENOG502ZRIE">
    <property type="taxonomic scope" value="Bacteria"/>
</dbReference>
<evidence type="ECO:0000313" key="1">
    <source>
        <dbReference type="EMBL" id="EFV02700.1"/>
    </source>
</evidence>
<dbReference type="STRING" id="887929.HMP0721_0174"/>
<dbReference type="Pfam" id="PF18907">
    <property type="entry name" value="DUF5662"/>
    <property type="match status" value="1"/>
</dbReference>
<dbReference type="RefSeq" id="WP_006597591.1">
    <property type="nucleotide sequence ID" value="NZ_GL622359.1"/>
</dbReference>
<accession>E6MDU1</accession>
<dbReference type="AlphaFoldDB" id="E6MDU1"/>